<feature type="compositionally biased region" description="Polar residues" evidence="1">
    <location>
        <begin position="161"/>
        <end position="178"/>
    </location>
</feature>
<keyword evidence="3" id="KW-1185">Reference proteome</keyword>
<comment type="caution">
    <text evidence="2">The sequence shown here is derived from an EMBL/GenBank/DDBJ whole genome shotgun (WGS) entry which is preliminary data.</text>
</comment>
<dbReference type="RefSeq" id="XP_062696974.1">
    <property type="nucleotide sequence ID" value="XM_062836538.1"/>
</dbReference>
<evidence type="ECO:0000313" key="3">
    <source>
        <dbReference type="Proteomes" id="UP001285908"/>
    </source>
</evidence>
<reference evidence="2 3" key="1">
    <citation type="journal article" date="2023" name="Mol. Phylogenet. Evol.">
        <title>Genome-scale phylogeny and comparative genomics of the fungal order Sordariales.</title>
        <authorList>
            <person name="Hensen N."/>
            <person name="Bonometti L."/>
            <person name="Westerberg I."/>
            <person name="Brannstrom I.O."/>
            <person name="Guillou S."/>
            <person name="Cros-Aarteil S."/>
            <person name="Calhoun S."/>
            <person name="Haridas S."/>
            <person name="Kuo A."/>
            <person name="Mondo S."/>
            <person name="Pangilinan J."/>
            <person name="Riley R."/>
            <person name="LaButti K."/>
            <person name="Andreopoulos B."/>
            <person name="Lipzen A."/>
            <person name="Chen C."/>
            <person name="Yan M."/>
            <person name="Daum C."/>
            <person name="Ng V."/>
            <person name="Clum A."/>
            <person name="Steindorff A."/>
            <person name="Ohm R.A."/>
            <person name="Martin F."/>
            <person name="Silar P."/>
            <person name="Natvig D.O."/>
            <person name="Lalanne C."/>
            <person name="Gautier V."/>
            <person name="Ament-Velasquez S.L."/>
            <person name="Kruys A."/>
            <person name="Hutchinson M.I."/>
            <person name="Powell A.J."/>
            <person name="Barry K."/>
            <person name="Miller A.N."/>
            <person name="Grigoriev I.V."/>
            <person name="Debuchy R."/>
            <person name="Gladieux P."/>
            <person name="Hiltunen Thoren M."/>
            <person name="Johannesson H."/>
        </authorList>
    </citation>
    <scope>NUCLEOTIDE SEQUENCE [LARGE SCALE GENOMIC DNA]</scope>
    <source>
        <strain evidence="2 3">FGSC 10403</strain>
    </source>
</reference>
<organism evidence="2 3">
    <name type="scientific">Neurospora hispaniola</name>
    <dbReference type="NCBI Taxonomy" id="588809"/>
    <lineage>
        <taxon>Eukaryota</taxon>
        <taxon>Fungi</taxon>
        <taxon>Dikarya</taxon>
        <taxon>Ascomycota</taxon>
        <taxon>Pezizomycotina</taxon>
        <taxon>Sordariomycetes</taxon>
        <taxon>Sordariomycetidae</taxon>
        <taxon>Sordariales</taxon>
        <taxon>Sordariaceae</taxon>
        <taxon>Neurospora</taxon>
    </lineage>
</organism>
<feature type="region of interest" description="Disordered" evidence="1">
    <location>
        <begin position="154"/>
        <end position="198"/>
    </location>
</feature>
<dbReference type="Proteomes" id="UP001285908">
    <property type="component" value="Unassembled WGS sequence"/>
</dbReference>
<evidence type="ECO:0000256" key="1">
    <source>
        <dbReference type="SAM" id="MobiDB-lite"/>
    </source>
</evidence>
<dbReference type="AlphaFoldDB" id="A0AAJ0IFQ3"/>
<evidence type="ECO:0000313" key="2">
    <source>
        <dbReference type="EMBL" id="KAK3499341.1"/>
    </source>
</evidence>
<dbReference type="EMBL" id="JAULSX010000001">
    <property type="protein sequence ID" value="KAK3499341.1"/>
    <property type="molecule type" value="Genomic_DNA"/>
</dbReference>
<accession>A0AAJ0IFQ3</accession>
<proteinExistence type="predicted"/>
<protein>
    <submittedName>
        <fullName evidence="2">Uncharacterized protein</fullName>
    </submittedName>
</protein>
<gene>
    <name evidence="2" type="ORF">B0T23DRAFT_369723</name>
</gene>
<dbReference type="GeneID" id="87874160"/>
<sequence>MSRHQKRRLVVCLPCFLSVPCNTGKVGSMWSFQLFPCVRLLLPHGPHSVIAPRRRQRPGNERFVSRLRSLLGKSLKHTHYCVPLFLTRFISITGPRPASTHQVHSSMYVRGGTSCHPVAFRRPLDATERGYVGVRVWSSSLPSVFAICITVTPSGRKDSSEPQANQSRTIRSGSTLGNNARDPVTLDRRLGRKGLRFP</sequence>
<name>A0AAJ0IFQ3_9PEZI</name>